<evidence type="ECO:0000256" key="1">
    <source>
        <dbReference type="SAM" id="MobiDB-lite"/>
    </source>
</evidence>
<comment type="caution">
    <text evidence="2">The sequence shown here is derived from an EMBL/GenBank/DDBJ whole genome shotgun (WGS) entry which is preliminary data.</text>
</comment>
<dbReference type="Proteomes" id="UP001177023">
    <property type="component" value="Unassembled WGS sequence"/>
</dbReference>
<feature type="non-terminal residue" evidence="2">
    <location>
        <position position="204"/>
    </location>
</feature>
<feature type="region of interest" description="Disordered" evidence="1">
    <location>
        <begin position="58"/>
        <end position="77"/>
    </location>
</feature>
<protein>
    <submittedName>
        <fullName evidence="2">Uncharacterized protein</fullName>
    </submittedName>
</protein>
<dbReference type="AlphaFoldDB" id="A0AA36DD94"/>
<evidence type="ECO:0000313" key="3">
    <source>
        <dbReference type="Proteomes" id="UP001177023"/>
    </source>
</evidence>
<dbReference type="EMBL" id="CATQJA010002706">
    <property type="protein sequence ID" value="CAJ0585624.1"/>
    <property type="molecule type" value="Genomic_DNA"/>
</dbReference>
<gene>
    <name evidence="2" type="ORF">MSPICULIGERA_LOCUS23637</name>
</gene>
<organism evidence="2 3">
    <name type="scientific">Mesorhabditis spiculigera</name>
    <dbReference type="NCBI Taxonomy" id="96644"/>
    <lineage>
        <taxon>Eukaryota</taxon>
        <taxon>Metazoa</taxon>
        <taxon>Ecdysozoa</taxon>
        <taxon>Nematoda</taxon>
        <taxon>Chromadorea</taxon>
        <taxon>Rhabditida</taxon>
        <taxon>Rhabditina</taxon>
        <taxon>Rhabditomorpha</taxon>
        <taxon>Rhabditoidea</taxon>
        <taxon>Rhabditidae</taxon>
        <taxon>Mesorhabditinae</taxon>
        <taxon>Mesorhabditis</taxon>
    </lineage>
</organism>
<evidence type="ECO:0000313" key="2">
    <source>
        <dbReference type="EMBL" id="CAJ0585624.1"/>
    </source>
</evidence>
<sequence>MLSAAESPFQDYSYEDRMEFHRWFCSRHQSVLSCRRPFTSRDYLIEKNKFRTELEEEFRTKREEQIPRPQRLKRQIDDDEDADEEYEYFMWKKHIKRKWKEGDTIIHNHYHMEQPQQTYYQPTYQYPSYGQYYPRYYYPRYYPYGYGGYGSGYGYPRYGYGGYPGYGGGYGGGQAFNFGLGSGLGIMTPGFGFGLGSFLNIGVG</sequence>
<reference evidence="2" key="1">
    <citation type="submission" date="2023-06" db="EMBL/GenBank/DDBJ databases">
        <authorList>
            <person name="Delattre M."/>
        </authorList>
    </citation>
    <scope>NUCLEOTIDE SEQUENCE</scope>
    <source>
        <strain evidence="2">AF72</strain>
    </source>
</reference>
<name>A0AA36DD94_9BILA</name>
<keyword evidence="3" id="KW-1185">Reference proteome</keyword>
<accession>A0AA36DD94</accession>
<proteinExistence type="predicted"/>